<proteinExistence type="inferred from homology"/>
<dbReference type="Pfam" id="PF00445">
    <property type="entry name" value="Ribonuclease_T2"/>
    <property type="match status" value="1"/>
</dbReference>
<dbReference type="PANTHER" id="PTHR11240:SF22">
    <property type="entry name" value="RIBONUCLEASE T2"/>
    <property type="match status" value="1"/>
</dbReference>
<evidence type="ECO:0000256" key="1">
    <source>
        <dbReference type="ARBA" id="ARBA00007469"/>
    </source>
</evidence>
<dbReference type="Gene3D" id="3.90.730.10">
    <property type="entry name" value="Ribonuclease T2-like"/>
    <property type="match status" value="1"/>
</dbReference>
<feature type="chain" id="PRO_5016055967" evidence="3">
    <location>
        <begin position="22"/>
        <end position="325"/>
    </location>
</feature>
<gene>
    <name evidence="4" type="ORF">NITFAB_1153</name>
</gene>
<name>A0A2X0QTS2_9PROT</name>
<keyword evidence="3" id="KW-0732">Signal</keyword>
<protein>
    <submittedName>
        <fullName evidence="4">Ribonuclease T2 family protein</fullName>
    </submittedName>
</protein>
<feature type="signal peptide" evidence="3">
    <location>
        <begin position="1"/>
        <end position="21"/>
    </location>
</feature>
<evidence type="ECO:0000313" key="4">
    <source>
        <dbReference type="EMBL" id="SPS05563.1"/>
    </source>
</evidence>
<dbReference type="InterPro" id="IPR036430">
    <property type="entry name" value="RNase_T2-like_sf"/>
</dbReference>
<dbReference type="AlphaFoldDB" id="A0A2X0QTS2"/>
<dbReference type="GO" id="GO:0033897">
    <property type="term" value="F:ribonuclease T2 activity"/>
    <property type="evidence" value="ECO:0007669"/>
    <property type="project" value="InterPro"/>
</dbReference>
<reference evidence="4" key="1">
    <citation type="submission" date="2018-05" db="EMBL/GenBank/DDBJ databases">
        <authorList>
            <person name="Lanie J.A."/>
            <person name="Ng W.-L."/>
            <person name="Kazmierczak K.M."/>
            <person name="Andrzejewski T.M."/>
            <person name="Davidsen T.M."/>
            <person name="Wayne K.J."/>
            <person name="Tettelin H."/>
            <person name="Glass J.I."/>
            <person name="Rusch D."/>
            <person name="Podicherti R."/>
            <person name="Tsui H.-C.T."/>
            <person name="Winkler M.E."/>
        </authorList>
    </citation>
    <scope>NUCLEOTIDE SEQUENCE</scope>
    <source>
        <strain evidence="4">KNB</strain>
    </source>
</reference>
<evidence type="ECO:0000256" key="2">
    <source>
        <dbReference type="RuleBase" id="RU004328"/>
    </source>
</evidence>
<dbReference type="InterPro" id="IPR033130">
    <property type="entry name" value="RNase_T2_His_AS_2"/>
</dbReference>
<dbReference type="GO" id="GO:0006401">
    <property type="term" value="P:RNA catabolic process"/>
    <property type="evidence" value="ECO:0007669"/>
    <property type="project" value="TreeGrafter"/>
</dbReference>
<dbReference type="InterPro" id="IPR018188">
    <property type="entry name" value="RNase_T2_His_AS_1"/>
</dbReference>
<dbReference type="EMBL" id="LS423452">
    <property type="protein sequence ID" value="SPS05563.1"/>
    <property type="molecule type" value="Genomic_DNA"/>
</dbReference>
<dbReference type="GO" id="GO:0003723">
    <property type="term" value="F:RNA binding"/>
    <property type="evidence" value="ECO:0007669"/>
    <property type="project" value="InterPro"/>
</dbReference>
<dbReference type="PROSITE" id="PS00531">
    <property type="entry name" value="RNASE_T2_2"/>
    <property type="match status" value="1"/>
</dbReference>
<organism evidence="4">
    <name type="scientific">Candidatus Nitrotoga fabula</name>
    <dbReference type="NCBI Taxonomy" id="2182327"/>
    <lineage>
        <taxon>Bacteria</taxon>
        <taxon>Pseudomonadati</taxon>
        <taxon>Pseudomonadota</taxon>
        <taxon>Betaproteobacteria</taxon>
        <taxon>Nitrosomonadales</taxon>
        <taxon>Gallionellaceae</taxon>
        <taxon>Candidatus Nitrotoga</taxon>
    </lineage>
</organism>
<dbReference type="InterPro" id="IPR001568">
    <property type="entry name" value="RNase_T2-like"/>
</dbReference>
<dbReference type="PROSITE" id="PS00530">
    <property type="entry name" value="RNASE_T2_1"/>
    <property type="match status" value="1"/>
</dbReference>
<dbReference type="PANTHER" id="PTHR11240">
    <property type="entry name" value="RIBONUCLEASE T2"/>
    <property type="match status" value="1"/>
</dbReference>
<evidence type="ECO:0000256" key="3">
    <source>
        <dbReference type="SAM" id="SignalP"/>
    </source>
</evidence>
<sequence length="325" mass="36648">MYVNKLMIGFCFIAVTLNAQAAKVEGTFTAIKSCPIYQSFTKGHNPGDIHTVPGRIYEIVEENKPDGPWALVLVPEIGDSRRWVAKECGVTKISSHPEDNSVTQSCNTPNTYDSNVLALSWQAGFCEHFKYSGIKPECDDLNTGHISVTNLTIHGLWPNKSGCEPDKYGKCSNVPLELNEDTIIKIAPWMPNWFYSTDFGNHEWSKHGTCQKLNDDDYFILMQRLAEKFDSSRIGEYMRDNMGKYVSVDEMESFLATEMGKDVTRKIELRCTGSEKQYLNEFWINLPSEIDESGTLADLVHGAKDKERFGGNCAEKIYIEIPGPK</sequence>
<dbReference type="SUPFAM" id="SSF55895">
    <property type="entry name" value="Ribonuclease Rh-like"/>
    <property type="match status" value="1"/>
</dbReference>
<comment type="similarity">
    <text evidence="1 2">Belongs to the RNase T2 family.</text>
</comment>
<accession>A0A2X0QTS2</accession>